<evidence type="ECO:0000256" key="7">
    <source>
        <dbReference type="ARBA" id="ARBA00023002"/>
    </source>
</evidence>
<keyword evidence="7" id="KW-0560">Oxidoreductase</keyword>
<protein>
    <submittedName>
        <fullName evidence="14">Fatty acid desaturase</fullName>
    </submittedName>
</protein>
<keyword evidence="10 12" id="KW-0472">Membrane</keyword>
<dbReference type="CDD" id="cd03505">
    <property type="entry name" value="Delta9-FADS-like"/>
    <property type="match status" value="1"/>
</dbReference>
<dbReference type="GO" id="GO:0016717">
    <property type="term" value="F:oxidoreductase activity, acting on paired donors, with oxidation of a pair of donors resulting in the reduction of molecular oxygen to two molecules of water"/>
    <property type="evidence" value="ECO:0007669"/>
    <property type="project" value="InterPro"/>
</dbReference>
<dbReference type="Pfam" id="PF00487">
    <property type="entry name" value="FA_desaturase"/>
    <property type="match status" value="1"/>
</dbReference>
<evidence type="ECO:0000313" key="15">
    <source>
        <dbReference type="Proteomes" id="UP000242502"/>
    </source>
</evidence>
<dbReference type="GO" id="GO:0016020">
    <property type="term" value="C:membrane"/>
    <property type="evidence" value="ECO:0007669"/>
    <property type="project" value="UniProtKB-SubCell"/>
</dbReference>
<evidence type="ECO:0000256" key="3">
    <source>
        <dbReference type="ARBA" id="ARBA00022516"/>
    </source>
</evidence>
<comment type="subcellular location">
    <subcellularLocation>
        <location evidence="1">Membrane</location>
        <topology evidence="1">Multi-pass membrane protein</topology>
    </subcellularLocation>
</comment>
<keyword evidence="6 12" id="KW-1133">Transmembrane helix</keyword>
<dbReference type="InterPro" id="IPR015876">
    <property type="entry name" value="Acyl-CoA_DS"/>
</dbReference>
<feature type="domain" description="Fatty acid desaturase" evidence="13">
    <location>
        <begin position="57"/>
        <end position="257"/>
    </location>
</feature>
<keyword evidence="8" id="KW-0408">Iron</keyword>
<dbReference type="PANTHER" id="PTHR11351">
    <property type="entry name" value="ACYL-COA DESATURASE"/>
    <property type="match status" value="1"/>
</dbReference>
<keyword evidence="5" id="KW-0276">Fatty acid metabolism</keyword>
<evidence type="ECO:0000256" key="6">
    <source>
        <dbReference type="ARBA" id="ARBA00022989"/>
    </source>
</evidence>
<comment type="similarity">
    <text evidence="2">Belongs to the fatty acid desaturase type 2 family.</text>
</comment>
<dbReference type="InterPro" id="IPR005804">
    <property type="entry name" value="FA_desaturase_dom"/>
</dbReference>
<keyword evidence="3" id="KW-0444">Lipid biosynthesis</keyword>
<evidence type="ECO:0000256" key="2">
    <source>
        <dbReference type="ARBA" id="ARBA00008749"/>
    </source>
</evidence>
<dbReference type="Proteomes" id="UP000242502">
    <property type="component" value="Unassembled WGS sequence"/>
</dbReference>
<keyword evidence="4 12" id="KW-0812">Transmembrane</keyword>
<reference evidence="14 15" key="1">
    <citation type="journal article" date="2016" name="Appl. Environ. Microbiol.">
        <title>Lack of Overt Genome Reduction in the Bryostatin-Producing Bryozoan Symbiont "Candidatus Endobugula sertula".</title>
        <authorList>
            <person name="Miller I.J."/>
            <person name="Vanee N."/>
            <person name="Fong S.S."/>
            <person name="Lim-Fong G.E."/>
            <person name="Kwan J.C."/>
        </authorList>
    </citation>
    <scope>NUCLEOTIDE SEQUENCE [LARGE SCALE GENOMIC DNA]</scope>
    <source>
        <strain evidence="14">AB1-4</strain>
    </source>
</reference>
<dbReference type="GO" id="GO:0006633">
    <property type="term" value="P:fatty acid biosynthetic process"/>
    <property type="evidence" value="ECO:0007669"/>
    <property type="project" value="UniProtKB-KW"/>
</dbReference>
<dbReference type="AlphaFoldDB" id="A0A1D2QN95"/>
<keyword evidence="9" id="KW-0443">Lipid metabolism</keyword>
<keyword evidence="11" id="KW-0275">Fatty acid biosynthesis</keyword>
<evidence type="ECO:0000256" key="11">
    <source>
        <dbReference type="ARBA" id="ARBA00023160"/>
    </source>
</evidence>
<comment type="caution">
    <text evidence="14">The sequence shown here is derived from an EMBL/GenBank/DDBJ whole genome shotgun (WGS) entry which is preliminary data.</text>
</comment>
<evidence type="ECO:0000256" key="1">
    <source>
        <dbReference type="ARBA" id="ARBA00004141"/>
    </source>
</evidence>
<dbReference type="PANTHER" id="PTHR11351:SF31">
    <property type="entry name" value="DESATURASE 1, ISOFORM A-RELATED"/>
    <property type="match status" value="1"/>
</dbReference>
<evidence type="ECO:0000256" key="12">
    <source>
        <dbReference type="SAM" id="Phobius"/>
    </source>
</evidence>
<dbReference type="EMBL" id="MDLC01000042">
    <property type="protein sequence ID" value="ODS23024.1"/>
    <property type="molecule type" value="Genomic_DNA"/>
</dbReference>
<evidence type="ECO:0000256" key="9">
    <source>
        <dbReference type="ARBA" id="ARBA00023098"/>
    </source>
</evidence>
<name>A0A1D2QN95_9GAMM</name>
<evidence type="ECO:0000256" key="4">
    <source>
        <dbReference type="ARBA" id="ARBA00022692"/>
    </source>
</evidence>
<evidence type="ECO:0000259" key="13">
    <source>
        <dbReference type="Pfam" id="PF00487"/>
    </source>
</evidence>
<evidence type="ECO:0000256" key="8">
    <source>
        <dbReference type="ARBA" id="ARBA00023004"/>
    </source>
</evidence>
<gene>
    <name evidence="14" type="ORF">AB835_11080</name>
</gene>
<feature type="transmembrane region" description="Helical" evidence="12">
    <location>
        <begin position="39"/>
        <end position="69"/>
    </location>
</feature>
<accession>A0A1D2QN95</accession>
<feature type="transmembrane region" description="Helical" evidence="12">
    <location>
        <begin position="183"/>
        <end position="212"/>
    </location>
</feature>
<proteinExistence type="inferred from homology"/>
<feature type="transmembrane region" description="Helical" evidence="12">
    <location>
        <begin position="89"/>
        <end position="111"/>
    </location>
</feature>
<evidence type="ECO:0000256" key="10">
    <source>
        <dbReference type="ARBA" id="ARBA00023136"/>
    </source>
</evidence>
<evidence type="ECO:0000313" key="14">
    <source>
        <dbReference type="EMBL" id="ODS23024.1"/>
    </source>
</evidence>
<evidence type="ECO:0000256" key="5">
    <source>
        <dbReference type="ARBA" id="ARBA00022832"/>
    </source>
</evidence>
<dbReference type="STRING" id="62101.AB835_11080"/>
<organism evidence="14 15">
    <name type="scientific">Candidatus Endobugula sertula</name>
    <name type="common">Bugula neritina bacterial symbiont</name>
    <dbReference type="NCBI Taxonomy" id="62101"/>
    <lineage>
        <taxon>Bacteria</taxon>
        <taxon>Pseudomonadati</taxon>
        <taxon>Pseudomonadota</taxon>
        <taxon>Gammaproteobacteria</taxon>
        <taxon>Cellvibrionales</taxon>
        <taxon>Cellvibrionaceae</taxon>
        <taxon>Candidatus Endobugula</taxon>
    </lineage>
</organism>
<sequence>MARHKNGVDKPRFIENGNTDASKVTVFWSMKKSLWVTSMYMGTAIGIIFYSSFTNLLVFLLTTAIVLCFDHSLGMHRRLIHNSFECPLWLEYILVYLGTLVGLGGPMTMIYTHDIRDWAQRKPHCHDYFAHRQSFFRDAWWQMYCDIQLKHSPILDVEDRVKKDKFYQFIERTTMLQQLPWAILFYVIGGWGLVLWGICARVAVCVTGHWLIGYFAHRKGHQDWHVDGAGVQGYNVKFAGLITFGESWHNNHHAFPGSAKIGLYQGQSDPGWWVLKTFERFKLVWNLRTPELLPSREELRQIGEIIGSDCSTTA</sequence>